<keyword evidence="7" id="KW-1185">Reference proteome</keyword>
<dbReference type="FunCoup" id="A0A3N4KV94">
    <property type="interactions" value="66"/>
</dbReference>
<evidence type="ECO:0000313" key="6">
    <source>
        <dbReference type="EMBL" id="RPB14450.1"/>
    </source>
</evidence>
<dbReference type="AlphaFoldDB" id="A0A3N4KV94"/>
<dbReference type="Pfam" id="PF12768">
    <property type="entry name" value="Rax2"/>
    <property type="match status" value="1"/>
</dbReference>
<evidence type="ECO:0000256" key="1">
    <source>
        <dbReference type="SAM" id="Phobius"/>
    </source>
</evidence>
<organism evidence="6 7">
    <name type="scientific">Morchella conica CCBAS932</name>
    <dbReference type="NCBI Taxonomy" id="1392247"/>
    <lineage>
        <taxon>Eukaryota</taxon>
        <taxon>Fungi</taxon>
        <taxon>Dikarya</taxon>
        <taxon>Ascomycota</taxon>
        <taxon>Pezizomycotina</taxon>
        <taxon>Pezizomycetes</taxon>
        <taxon>Pezizales</taxon>
        <taxon>Morchellaceae</taxon>
        <taxon>Morchella</taxon>
    </lineage>
</organism>
<feature type="domain" description="Rax2-like second" evidence="4">
    <location>
        <begin position="230"/>
        <end position="371"/>
    </location>
</feature>
<dbReference type="SUPFAM" id="SSF75011">
    <property type="entry name" value="3-carboxy-cis,cis-mucoante lactonizing enzyme"/>
    <property type="match status" value="1"/>
</dbReference>
<dbReference type="InterPro" id="IPR015915">
    <property type="entry name" value="Kelch-typ_b-propeller"/>
</dbReference>
<dbReference type="InterPro" id="IPR024982">
    <property type="entry name" value="Rax2-like_C"/>
</dbReference>
<feature type="signal peptide" evidence="2">
    <location>
        <begin position="1"/>
        <end position="30"/>
    </location>
</feature>
<evidence type="ECO:0000259" key="4">
    <source>
        <dbReference type="Pfam" id="PF20842"/>
    </source>
</evidence>
<protein>
    <recommendedName>
        <fullName evidence="8">Cellular morphogenesis protein</fullName>
    </recommendedName>
</protein>
<feature type="chain" id="PRO_5017969222" description="Cellular morphogenesis protein" evidence="2">
    <location>
        <begin position="31"/>
        <end position="1252"/>
    </location>
</feature>
<feature type="domain" description="Rax2-like C-terminal" evidence="3">
    <location>
        <begin position="915"/>
        <end position="1166"/>
    </location>
</feature>
<keyword evidence="1" id="KW-1133">Transmembrane helix</keyword>
<dbReference type="OrthoDB" id="2503993at2759"/>
<dbReference type="InterPro" id="IPR048266">
    <property type="entry name" value="Rax2-like_second"/>
</dbReference>
<evidence type="ECO:0000256" key="2">
    <source>
        <dbReference type="SAM" id="SignalP"/>
    </source>
</evidence>
<dbReference type="InterPro" id="IPR011043">
    <property type="entry name" value="Gal_Oxase/kelch_b-propeller"/>
</dbReference>
<evidence type="ECO:0000259" key="3">
    <source>
        <dbReference type="Pfam" id="PF12768"/>
    </source>
</evidence>
<dbReference type="InterPro" id="IPR048265">
    <property type="entry name" value="Rax2-like_third"/>
</dbReference>
<dbReference type="PANTHER" id="PTHR31778">
    <property type="entry name" value="BUD SITE SELECTION PROTEIN RAX2"/>
    <property type="match status" value="1"/>
</dbReference>
<dbReference type="EMBL" id="ML119118">
    <property type="protein sequence ID" value="RPB14450.1"/>
    <property type="molecule type" value="Genomic_DNA"/>
</dbReference>
<dbReference type="Gene3D" id="2.120.10.80">
    <property type="entry name" value="Kelch-type beta propeller"/>
    <property type="match status" value="1"/>
</dbReference>
<keyword evidence="2" id="KW-0732">Signal</keyword>
<sequence>MRPPSFYAPTTASALLLLLTTALTPTPTHALTATAITQPTLNLDGLGRVGIAGDFSGLSIVEYAGQSETSPFANGTQSLLSRLPNGVFTTLASSDAQIQALCVHELADGTVKGIFVGGNFTGLGNVAASGVALWSPEDGSVMALAGLAGKVHALLCDREKGTVYVGGDFKANESNSSNAISWVDGKGWTDLPFDGFNGPVKSITATANGTVVFGGSFTSLGNASSPLVRHAQTVNLVSTNITATQTTDLAGFNDPSSIVCSEGTSNQWLTRDGQLGSWTAGFKFEFKPTKLKLRNADHEGRGTKIFRFTAFPLAGIMNLTYTDSSTNETKFCDAWCELGEGATQEYFFVNDVNMNAIRIDIFEYYGAGGGLAGIELFQDDIFAFASTELNEPTCASSSADARSTSTATGPWTAIDNDAVDSEYLSVNLDATELSTARVVFEPHIQQSGEYSVLLFTPGCRQDNSCSTRGQINVTGTYTADGTAESPVILFQTNDYDKYDTVYRGRVDASESGFRPSVTLTPASSQSFSTVNIVAQKVQFQLWNNMTSSGSGTTSTESTGTTDLNGLYEFDPTQTGTPTASDIASSVVNSAGRGLGPSATVIAMTAKDDITYVAGNFSADDGSFLYFFSIGPDGPITPSKGGLNGTVYSMLLADDILYVGGNFQNTNTESTDGVGFVVGYDTTNNEWVTLGAGVNGRVMDIVALSVNVSSGTQEAIAISGDFNRIEASGSSAALDVDGFAVWVPSQNQWLELMDGDRIAIQGVLSASVSIPNDSVLYAGSISSQSLEAFGAVTITDTDPNTLQPLPMIIQETSSSSLRRRTVVSADYQGVVTGAFYNEGSANLTILGGHFTAEATAGGTVSNLAVINGASNDSVTGFGTEINNSSVVMTLAKVDALLFVGGSIEGTVGSTDVKGVVVWDMSTNALASEQPVGLEGDAVAVYSINRRPNTQEIFVGGAFSSAGSLPCPSLCVFDNSAKQWTNIGGDVNGTVNIILWLDNDSLLVGGDMTLNNTATYLAVYSAKSSAWEAFTGDISNIPGPVQSIAFDSSAKDSFFISGVTVSDGSAYLMKYGNNNDNKFITVDGLGDGSTIRNVQVLELSTEHASTDSLSSSQSLLVMGSLDLPSFGNASAALYNGSNWTPFLLASKENGERGSVASLFSENEQNFNSGRKKLARGFVILISLAIALGLVFLIVVLGVLSSYLRRRREGYSPAPTRASPVEQSMQMQSRLSPAALFGSIGQNSAGSPGSRPMLT</sequence>
<dbReference type="InParanoid" id="A0A3N4KV94"/>
<keyword evidence="1" id="KW-0812">Transmembrane</keyword>
<gene>
    <name evidence="6" type="ORF">P167DRAFT_572593</name>
</gene>
<evidence type="ECO:0008006" key="8">
    <source>
        <dbReference type="Google" id="ProtNLM"/>
    </source>
</evidence>
<accession>A0A3N4KV94</accession>
<dbReference type="SUPFAM" id="SSF50965">
    <property type="entry name" value="Galactose oxidase, central domain"/>
    <property type="match status" value="2"/>
</dbReference>
<dbReference type="GO" id="GO:1902929">
    <property type="term" value="C:plasma membrane of growing cell tip"/>
    <property type="evidence" value="ECO:0007669"/>
    <property type="project" value="TreeGrafter"/>
</dbReference>
<proteinExistence type="predicted"/>
<dbReference type="PANTHER" id="PTHR31778:SF2">
    <property type="entry name" value="BUD SITE SELECTION PROTEIN RAX2"/>
    <property type="match status" value="1"/>
</dbReference>
<dbReference type="Pfam" id="PF20842">
    <property type="entry name" value="Rax2_2"/>
    <property type="match status" value="1"/>
</dbReference>
<evidence type="ECO:0000259" key="5">
    <source>
        <dbReference type="Pfam" id="PF20843"/>
    </source>
</evidence>
<name>A0A3N4KV94_9PEZI</name>
<reference evidence="6 7" key="1">
    <citation type="journal article" date="2018" name="Nat. Ecol. Evol.">
        <title>Pezizomycetes genomes reveal the molecular basis of ectomycorrhizal truffle lifestyle.</title>
        <authorList>
            <person name="Murat C."/>
            <person name="Payen T."/>
            <person name="Noel B."/>
            <person name="Kuo A."/>
            <person name="Morin E."/>
            <person name="Chen J."/>
            <person name="Kohler A."/>
            <person name="Krizsan K."/>
            <person name="Balestrini R."/>
            <person name="Da Silva C."/>
            <person name="Montanini B."/>
            <person name="Hainaut M."/>
            <person name="Levati E."/>
            <person name="Barry K.W."/>
            <person name="Belfiori B."/>
            <person name="Cichocki N."/>
            <person name="Clum A."/>
            <person name="Dockter R.B."/>
            <person name="Fauchery L."/>
            <person name="Guy J."/>
            <person name="Iotti M."/>
            <person name="Le Tacon F."/>
            <person name="Lindquist E.A."/>
            <person name="Lipzen A."/>
            <person name="Malagnac F."/>
            <person name="Mello A."/>
            <person name="Molinier V."/>
            <person name="Miyauchi S."/>
            <person name="Poulain J."/>
            <person name="Riccioni C."/>
            <person name="Rubini A."/>
            <person name="Sitrit Y."/>
            <person name="Splivallo R."/>
            <person name="Traeger S."/>
            <person name="Wang M."/>
            <person name="Zifcakova L."/>
            <person name="Wipf D."/>
            <person name="Zambonelli A."/>
            <person name="Paolocci F."/>
            <person name="Nowrousian M."/>
            <person name="Ottonello S."/>
            <person name="Baldrian P."/>
            <person name="Spatafora J.W."/>
            <person name="Henrissat B."/>
            <person name="Nagy L.G."/>
            <person name="Aury J.M."/>
            <person name="Wincker P."/>
            <person name="Grigoriev I.V."/>
            <person name="Bonfante P."/>
            <person name="Martin F.M."/>
        </authorList>
    </citation>
    <scope>NUCLEOTIDE SEQUENCE [LARGE SCALE GENOMIC DNA]</scope>
    <source>
        <strain evidence="6 7">CCBAS932</strain>
    </source>
</reference>
<dbReference type="Proteomes" id="UP000277580">
    <property type="component" value="Unassembled WGS sequence"/>
</dbReference>
<evidence type="ECO:0000313" key="7">
    <source>
        <dbReference type="Proteomes" id="UP000277580"/>
    </source>
</evidence>
<keyword evidence="1" id="KW-0472">Membrane</keyword>
<dbReference type="Pfam" id="PF20843">
    <property type="entry name" value="Rax2_3"/>
    <property type="match status" value="1"/>
</dbReference>
<dbReference type="STRING" id="1392247.A0A3N4KV94"/>
<feature type="transmembrane region" description="Helical" evidence="1">
    <location>
        <begin position="1175"/>
        <end position="1197"/>
    </location>
</feature>
<feature type="domain" description="Rax2-like third" evidence="5">
    <location>
        <begin position="382"/>
        <end position="541"/>
    </location>
</feature>